<sequence>MPTTLARLTATAVAAAMAAAGVALTATPASADSGFDMNFKLFGSAGRLVKDASGAICDISDIRNPVDEIRGVPLDEYVCATEHLGAVAMEALNDTTDKVDDLTE</sequence>
<evidence type="ECO:0000313" key="2">
    <source>
        <dbReference type="EMBL" id="GAA2613675.1"/>
    </source>
</evidence>
<protein>
    <submittedName>
        <fullName evidence="2">Uncharacterized protein</fullName>
    </submittedName>
</protein>
<dbReference type="Proteomes" id="UP001501509">
    <property type="component" value="Unassembled WGS sequence"/>
</dbReference>
<dbReference type="EMBL" id="BAAATD010000007">
    <property type="protein sequence ID" value="GAA2613675.1"/>
    <property type="molecule type" value="Genomic_DNA"/>
</dbReference>
<gene>
    <name evidence="2" type="ORF">GCM10010411_55760</name>
</gene>
<accession>A0ABP6CJA9</accession>
<keyword evidence="1" id="KW-0732">Signal</keyword>
<name>A0ABP6CJA9_9ACTN</name>
<dbReference type="RefSeq" id="WP_344545396.1">
    <property type="nucleotide sequence ID" value="NZ_BAAATD010000007.1"/>
</dbReference>
<feature type="chain" id="PRO_5047321204" evidence="1">
    <location>
        <begin position="32"/>
        <end position="104"/>
    </location>
</feature>
<keyword evidence="3" id="KW-1185">Reference proteome</keyword>
<reference evidence="3" key="1">
    <citation type="journal article" date="2019" name="Int. J. Syst. Evol. Microbiol.">
        <title>The Global Catalogue of Microorganisms (GCM) 10K type strain sequencing project: providing services to taxonomists for standard genome sequencing and annotation.</title>
        <authorList>
            <consortium name="The Broad Institute Genomics Platform"/>
            <consortium name="The Broad Institute Genome Sequencing Center for Infectious Disease"/>
            <person name="Wu L."/>
            <person name="Ma J."/>
        </authorList>
    </citation>
    <scope>NUCLEOTIDE SEQUENCE [LARGE SCALE GENOMIC DNA]</scope>
    <source>
        <strain evidence="3">JCM 6833</strain>
    </source>
</reference>
<feature type="signal peptide" evidence="1">
    <location>
        <begin position="1"/>
        <end position="31"/>
    </location>
</feature>
<evidence type="ECO:0000313" key="3">
    <source>
        <dbReference type="Proteomes" id="UP001501509"/>
    </source>
</evidence>
<comment type="caution">
    <text evidence="2">The sequence shown here is derived from an EMBL/GenBank/DDBJ whole genome shotgun (WGS) entry which is preliminary data.</text>
</comment>
<proteinExistence type="predicted"/>
<evidence type="ECO:0000256" key="1">
    <source>
        <dbReference type="SAM" id="SignalP"/>
    </source>
</evidence>
<organism evidence="2 3">
    <name type="scientific">Actinomadura fulvescens</name>
    <dbReference type="NCBI Taxonomy" id="46160"/>
    <lineage>
        <taxon>Bacteria</taxon>
        <taxon>Bacillati</taxon>
        <taxon>Actinomycetota</taxon>
        <taxon>Actinomycetes</taxon>
        <taxon>Streptosporangiales</taxon>
        <taxon>Thermomonosporaceae</taxon>
        <taxon>Actinomadura</taxon>
    </lineage>
</organism>